<evidence type="ECO:0000259" key="5">
    <source>
        <dbReference type="Pfam" id="PF00294"/>
    </source>
</evidence>
<dbReference type="SUPFAM" id="SSF102405">
    <property type="entry name" value="MCP/YpsA-like"/>
    <property type="match status" value="1"/>
</dbReference>
<dbReference type="PANTHER" id="PTHR43320">
    <property type="entry name" value="SUGAR KINASE"/>
    <property type="match status" value="1"/>
</dbReference>
<evidence type="ECO:0000256" key="2">
    <source>
        <dbReference type="ARBA" id="ARBA00022679"/>
    </source>
</evidence>
<dbReference type="Gene3D" id="3.40.50.450">
    <property type="match status" value="1"/>
</dbReference>
<organism evidence="6 7">
    <name type="scientific">Astrephomene gubernaculifera</name>
    <dbReference type="NCBI Taxonomy" id="47775"/>
    <lineage>
        <taxon>Eukaryota</taxon>
        <taxon>Viridiplantae</taxon>
        <taxon>Chlorophyta</taxon>
        <taxon>core chlorophytes</taxon>
        <taxon>Chlorophyceae</taxon>
        <taxon>CS clade</taxon>
        <taxon>Chlamydomonadales</taxon>
        <taxon>Astrephomenaceae</taxon>
        <taxon>Astrephomene</taxon>
    </lineage>
</organism>
<keyword evidence="3" id="KW-0418">Kinase</keyword>
<feature type="compositionally biased region" description="Gly residues" evidence="4">
    <location>
        <begin position="796"/>
        <end position="810"/>
    </location>
</feature>
<dbReference type="InterPro" id="IPR052700">
    <property type="entry name" value="Carb_kinase_PfkB-like"/>
</dbReference>
<dbReference type="Pfam" id="PF03641">
    <property type="entry name" value="Lysine_decarbox"/>
    <property type="match status" value="1"/>
</dbReference>
<dbReference type="InterPro" id="IPR011611">
    <property type="entry name" value="PfkB_dom"/>
</dbReference>
<dbReference type="PANTHER" id="PTHR43320:SF1">
    <property type="entry name" value="OS01G0105900 PROTEIN"/>
    <property type="match status" value="1"/>
</dbReference>
<dbReference type="Proteomes" id="UP001054857">
    <property type="component" value="Unassembled WGS sequence"/>
</dbReference>
<dbReference type="InterPro" id="IPR031100">
    <property type="entry name" value="LOG_fam"/>
</dbReference>
<feature type="domain" description="Carbohydrate kinase PfkB" evidence="5">
    <location>
        <begin position="52"/>
        <end position="150"/>
    </location>
</feature>
<feature type="compositionally biased region" description="Low complexity" evidence="4">
    <location>
        <begin position="236"/>
        <end position="265"/>
    </location>
</feature>
<name>A0AAD3DDE2_9CHLO</name>
<evidence type="ECO:0000313" key="6">
    <source>
        <dbReference type="EMBL" id="GFR39690.1"/>
    </source>
</evidence>
<proteinExistence type="inferred from homology"/>
<dbReference type="Gene3D" id="3.40.1190.20">
    <property type="match status" value="1"/>
</dbReference>
<feature type="compositionally biased region" description="Low complexity" evidence="4">
    <location>
        <begin position="762"/>
        <end position="774"/>
    </location>
</feature>
<keyword evidence="2" id="KW-0808">Transferase</keyword>
<dbReference type="Pfam" id="PF00294">
    <property type="entry name" value="PfkB"/>
    <property type="match status" value="2"/>
</dbReference>
<dbReference type="GO" id="GO:0016301">
    <property type="term" value="F:kinase activity"/>
    <property type="evidence" value="ECO:0007669"/>
    <property type="project" value="UniProtKB-KW"/>
</dbReference>
<feature type="region of interest" description="Disordered" evidence="4">
    <location>
        <begin position="762"/>
        <end position="814"/>
    </location>
</feature>
<feature type="region of interest" description="Disordered" evidence="4">
    <location>
        <begin position="236"/>
        <end position="268"/>
    </location>
</feature>
<dbReference type="InterPro" id="IPR029056">
    <property type="entry name" value="Ribokinase-like"/>
</dbReference>
<accession>A0AAD3DDE2</accession>
<dbReference type="PROSITE" id="PS00584">
    <property type="entry name" value="PFKB_KINASES_2"/>
    <property type="match status" value="1"/>
</dbReference>
<feature type="domain" description="Carbohydrate kinase PfkB" evidence="5">
    <location>
        <begin position="346"/>
        <end position="412"/>
    </location>
</feature>
<evidence type="ECO:0000256" key="4">
    <source>
        <dbReference type="SAM" id="MobiDB-lite"/>
    </source>
</evidence>
<reference evidence="6 7" key="1">
    <citation type="journal article" date="2021" name="Sci. Rep.">
        <title>Genome sequencing of the multicellular alga Astrephomene provides insights into convergent evolution of germ-soma differentiation.</title>
        <authorList>
            <person name="Yamashita S."/>
            <person name="Yamamoto K."/>
            <person name="Matsuzaki R."/>
            <person name="Suzuki S."/>
            <person name="Yamaguchi H."/>
            <person name="Hirooka S."/>
            <person name="Minakuchi Y."/>
            <person name="Miyagishima S."/>
            <person name="Kawachi M."/>
            <person name="Toyoda A."/>
            <person name="Nozaki H."/>
        </authorList>
    </citation>
    <scope>NUCLEOTIDE SEQUENCE [LARGE SCALE GENOMIC DNA]</scope>
    <source>
        <strain evidence="6 7">NIES-4017</strain>
    </source>
</reference>
<protein>
    <recommendedName>
        <fullName evidence="5">Carbohydrate kinase PfkB domain-containing protein</fullName>
    </recommendedName>
</protein>
<dbReference type="InterPro" id="IPR002173">
    <property type="entry name" value="Carboh/pur_kinase_PfkB_CS"/>
</dbReference>
<comment type="caution">
    <text evidence="6">The sequence shown here is derived from an EMBL/GenBank/DDBJ whole genome shotgun (WGS) entry which is preliminary data.</text>
</comment>
<comment type="similarity">
    <text evidence="1">Belongs to the carbohydrate kinase PfkB family.</text>
</comment>
<gene>
    <name evidence="6" type="ORF">Agub_g165</name>
</gene>
<evidence type="ECO:0000313" key="7">
    <source>
        <dbReference type="Proteomes" id="UP001054857"/>
    </source>
</evidence>
<evidence type="ECO:0000256" key="1">
    <source>
        <dbReference type="ARBA" id="ARBA00010688"/>
    </source>
</evidence>
<dbReference type="AlphaFoldDB" id="A0AAD3DDE2"/>
<sequence length="833" mass="85153">MSSSPQQEGVRVAVLQVSAFVDHVSTVERSTLERLVGNEVAGSRRCTLKELQDILAAVGEFHSKAGGSPSNVGRALAMGFGTSVQVVGARGADEWGGLYVSSMRRAGVDTERMRVQQEGSTGRAAILTCEGERTMRTFMDPRVTTLPEDLSPDDFRGCRWVFLSAYSLYTEGLLGRAVGLAGEAGARVVLDLASYEVVEAYHRELKAVLESGGVHFCVCNEDEAQMLVRCLGDSSSSSSSSSAAPSSSSTTPTTPIDATDATAAAGYPPDSRLPSTALSLLLRYCEGAVVTRGVLGCVAACREGPACGCAAATGAAAGEEEVEKGVGKEKAVEEVGAVEVEVDACGGGGARVRGRVVAVAAVPGVAVVDTTGAGDHFTAGFMYGLMSGFPLERCCEVGCLAGAAAVRGVGAELGPQDWQWFHARLNGDLAGDVVQDSSAAEVAQELLGCYALIGRLGRGAVYFGSARLAQGSPFWGRAVRLAERVARLLGSPVWTGGGPGMMRAASEGGLRAGVPVGGIRISREAGTNVLTMEDYLPAGAAFTCKYLPARKVALTDAGARQVPDQRTAYLFLPGGLGTMDELFSVLTLLQLGKLGSRLPVPLLVLNWDGFYDGLMSLLRAFDQSGALRASEVREVMVATSNDEVLEYLAKFYDLPIPESEPDECIDLDAREPLAGGCCGAVLGGEEEEDGAGAENGGVCSAGKRAGSGSCSGEDAAAAAEAEAEEKEELQTRLRRLAAASDEEVEEAGAGASAVVSSASAPASAPASVPVSSPATACGTPHGAGAACSRRRAASHCGGGGGAGGHAGAGAGAQHAVSAEDVLLNGAPGTPRKV</sequence>
<dbReference type="EMBL" id="BMAR01000001">
    <property type="protein sequence ID" value="GFR39690.1"/>
    <property type="molecule type" value="Genomic_DNA"/>
</dbReference>
<feature type="region of interest" description="Disordered" evidence="4">
    <location>
        <begin position="704"/>
        <end position="730"/>
    </location>
</feature>
<dbReference type="SUPFAM" id="SSF53613">
    <property type="entry name" value="Ribokinase-like"/>
    <property type="match status" value="1"/>
</dbReference>
<evidence type="ECO:0000256" key="3">
    <source>
        <dbReference type="ARBA" id="ARBA00022777"/>
    </source>
</evidence>
<keyword evidence="7" id="KW-1185">Reference proteome</keyword>